<dbReference type="Pfam" id="PF01612">
    <property type="entry name" value="DNA_pol_A_exo1"/>
    <property type="match status" value="1"/>
</dbReference>
<evidence type="ECO:0000313" key="4">
    <source>
        <dbReference type="EMBL" id="GAU27015.1"/>
    </source>
</evidence>
<keyword evidence="1" id="KW-0540">Nuclease</keyword>
<gene>
    <name evidence="4" type="ORF">TSUD_313770</name>
</gene>
<dbReference type="Gene3D" id="3.30.420.10">
    <property type="entry name" value="Ribonuclease H-like superfamily/Ribonuclease H"/>
    <property type="match status" value="1"/>
</dbReference>
<dbReference type="InterPro" id="IPR036397">
    <property type="entry name" value="RNaseH_sf"/>
</dbReference>
<dbReference type="InterPro" id="IPR051132">
    <property type="entry name" value="3-5_Exonuclease_domain"/>
</dbReference>
<dbReference type="PANTHER" id="PTHR13620">
    <property type="entry name" value="3-5 EXONUCLEASE"/>
    <property type="match status" value="1"/>
</dbReference>
<dbReference type="InterPro" id="IPR012337">
    <property type="entry name" value="RNaseH-like_sf"/>
</dbReference>
<dbReference type="Proteomes" id="UP000242715">
    <property type="component" value="Unassembled WGS sequence"/>
</dbReference>
<dbReference type="GO" id="GO:0005634">
    <property type="term" value="C:nucleus"/>
    <property type="evidence" value="ECO:0007669"/>
    <property type="project" value="TreeGrafter"/>
</dbReference>
<dbReference type="PANTHER" id="PTHR13620:SF59">
    <property type="entry name" value="POLYNUCLEOTIDYL TRANSFERASE, RIBONUCLEASE H-LIKE SUPERFAMILY PROTEIN"/>
    <property type="match status" value="1"/>
</dbReference>
<dbReference type="EMBL" id="DF973346">
    <property type="protein sequence ID" value="GAU27015.1"/>
    <property type="molecule type" value="Genomic_DNA"/>
</dbReference>
<sequence>MAQLHTLLTPFLEPFRSSETGVIGASIEDYAEDLCDEDLAGASVDEIVEKCVGYEVEQRREMSMSDWSDEDLSEEQVSYACVDAYCAFLMGKNIRAWEL</sequence>
<evidence type="ECO:0000256" key="1">
    <source>
        <dbReference type="ARBA" id="ARBA00022722"/>
    </source>
</evidence>
<proteinExistence type="predicted"/>
<feature type="domain" description="3'-5' exonuclease" evidence="3">
    <location>
        <begin position="30"/>
        <end position="89"/>
    </location>
</feature>
<dbReference type="GO" id="GO:0005737">
    <property type="term" value="C:cytoplasm"/>
    <property type="evidence" value="ECO:0007669"/>
    <property type="project" value="TreeGrafter"/>
</dbReference>
<keyword evidence="5" id="KW-1185">Reference proteome</keyword>
<organism evidence="4 5">
    <name type="scientific">Trifolium subterraneum</name>
    <name type="common">Subterranean clover</name>
    <dbReference type="NCBI Taxonomy" id="3900"/>
    <lineage>
        <taxon>Eukaryota</taxon>
        <taxon>Viridiplantae</taxon>
        <taxon>Streptophyta</taxon>
        <taxon>Embryophyta</taxon>
        <taxon>Tracheophyta</taxon>
        <taxon>Spermatophyta</taxon>
        <taxon>Magnoliopsida</taxon>
        <taxon>eudicotyledons</taxon>
        <taxon>Gunneridae</taxon>
        <taxon>Pentapetalae</taxon>
        <taxon>rosids</taxon>
        <taxon>fabids</taxon>
        <taxon>Fabales</taxon>
        <taxon>Fabaceae</taxon>
        <taxon>Papilionoideae</taxon>
        <taxon>50 kb inversion clade</taxon>
        <taxon>NPAAA clade</taxon>
        <taxon>Hologalegina</taxon>
        <taxon>IRL clade</taxon>
        <taxon>Trifolieae</taxon>
        <taxon>Trifolium</taxon>
    </lineage>
</organism>
<dbReference type="GO" id="GO:0008408">
    <property type="term" value="F:3'-5' exonuclease activity"/>
    <property type="evidence" value="ECO:0007669"/>
    <property type="project" value="InterPro"/>
</dbReference>
<name>A0A2Z6MTJ8_TRISU</name>
<dbReference type="GO" id="GO:0003676">
    <property type="term" value="F:nucleic acid binding"/>
    <property type="evidence" value="ECO:0007669"/>
    <property type="project" value="InterPro"/>
</dbReference>
<evidence type="ECO:0000256" key="2">
    <source>
        <dbReference type="ARBA" id="ARBA00022801"/>
    </source>
</evidence>
<dbReference type="InterPro" id="IPR002562">
    <property type="entry name" value="3'-5'_exonuclease_dom"/>
</dbReference>
<reference evidence="5" key="1">
    <citation type="journal article" date="2017" name="Front. Plant Sci.">
        <title>Climate Clever Clovers: New Paradigm to Reduce the Environmental Footprint of Ruminants by Breeding Low Methanogenic Forages Utilizing Haplotype Variation.</title>
        <authorList>
            <person name="Kaur P."/>
            <person name="Appels R."/>
            <person name="Bayer P.E."/>
            <person name="Keeble-Gagnere G."/>
            <person name="Wang J."/>
            <person name="Hirakawa H."/>
            <person name="Shirasawa K."/>
            <person name="Vercoe P."/>
            <person name="Stefanova K."/>
            <person name="Durmic Z."/>
            <person name="Nichols P."/>
            <person name="Revell C."/>
            <person name="Isobe S.N."/>
            <person name="Edwards D."/>
            <person name="Erskine W."/>
        </authorList>
    </citation>
    <scope>NUCLEOTIDE SEQUENCE [LARGE SCALE GENOMIC DNA]</scope>
    <source>
        <strain evidence="5">cv. Daliak</strain>
    </source>
</reference>
<protein>
    <recommendedName>
        <fullName evidence="3">3'-5' exonuclease domain-containing protein</fullName>
    </recommendedName>
</protein>
<evidence type="ECO:0000313" key="5">
    <source>
        <dbReference type="Proteomes" id="UP000242715"/>
    </source>
</evidence>
<dbReference type="GO" id="GO:0006139">
    <property type="term" value="P:nucleobase-containing compound metabolic process"/>
    <property type="evidence" value="ECO:0007669"/>
    <property type="project" value="InterPro"/>
</dbReference>
<dbReference type="AlphaFoldDB" id="A0A2Z6MTJ8"/>
<keyword evidence="2" id="KW-0378">Hydrolase</keyword>
<accession>A0A2Z6MTJ8</accession>
<evidence type="ECO:0000259" key="3">
    <source>
        <dbReference type="Pfam" id="PF01612"/>
    </source>
</evidence>
<dbReference type="SUPFAM" id="SSF53098">
    <property type="entry name" value="Ribonuclease H-like"/>
    <property type="match status" value="1"/>
</dbReference>
<dbReference type="OrthoDB" id="10261556at2759"/>